<dbReference type="Pfam" id="PF00443">
    <property type="entry name" value="UCH"/>
    <property type="match status" value="1"/>
</dbReference>
<dbReference type="GO" id="GO:0004843">
    <property type="term" value="F:cysteine-type deubiquitinase activity"/>
    <property type="evidence" value="ECO:0007669"/>
    <property type="project" value="UniProtKB-EC"/>
</dbReference>
<dbReference type="Proteomes" id="UP000070412">
    <property type="component" value="Unassembled WGS sequence"/>
</dbReference>
<dbReference type="AlphaFoldDB" id="A0A834R3M1"/>
<dbReference type="SUPFAM" id="SSF101386">
    <property type="entry name" value="all-alpha NTP pyrophosphatases"/>
    <property type="match status" value="1"/>
</dbReference>
<dbReference type="Gene3D" id="1.10.287.1080">
    <property type="entry name" value="MazG-like"/>
    <property type="match status" value="1"/>
</dbReference>
<evidence type="ECO:0000313" key="7">
    <source>
        <dbReference type="Proteomes" id="UP000070412"/>
    </source>
</evidence>
<dbReference type="InterPro" id="IPR028889">
    <property type="entry name" value="USP"/>
</dbReference>
<evidence type="ECO:0000256" key="1">
    <source>
        <dbReference type="ARBA" id="ARBA00000707"/>
    </source>
</evidence>
<gene>
    <name evidence="5" type="ORF">SSS_4345</name>
</gene>
<reference evidence="7" key="1">
    <citation type="journal article" date="2020" name="PLoS Negl. Trop. Dis.">
        <title>High-quality nuclear genome for Sarcoptes scabiei-A critical resource for a neglected parasite.</title>
        <authorList>
            <person name="Korhonen P.K."/>
            <person name="Gasser R.B."/>
            <person name="Ma G."/>
            <person name="Wang T."/>
            <person name="Stroehlein A.J."/>
            <person name="Young N.D."/>
            <person name="Ang C.S."/>
            <person name="Fernando D.D."/>
            <person name="Lu H.C."/>
            <person name="Taylor S."/>
            <person name="Reynolds S.L."/>
            <person name="Mofiz E."/>
            <person name="Najaraj S.H."/>
            <person name="Gowda H."/>
            <person name="Madugundu A."/>
            <person name="Renuse S."/>
            <person name="Holt D."/>
            <person name="Pandey A."/>
            <person name="Papenfuss A.T."/>
            <person name="Fischer K."/>
        </authorList>
    </citation>
    <scope>NUCLEOTIDE SEQUENCE [LARGE SCALE GENOMIC DNA]</scope>
</reference>
<dbReference type="PROSITE" id="PS50235">
    <property type="entry name" value="USP_3"/>
    <property type="match status" value="1"/>
</dbReference>
<dbReference type="GO" id="GO:0016579">
    <property type="term" value="P:protein deubiquitination"/>
    <property type="evidence" value="ECO:0007669"/>
    <property type="project" value="InterPro"/>
</dbReference>
<dbReference type="OrthoDB" id="6504143at2759"/>
<dbReference type="GO" id="GO:0047429">
    <property type="term" value="F:nucleoside triphosphate diphosphatase activity"/>
    <property type="evidence" value="ECO:0007669"/>
    <property type="project" value="InterPro"/>
</dbReference>
<dbReference type="CDD" id="cd11537">
    <property type="entry name" value="NTP-PPase_RS21-C6_like"/>
    <property type="match status" value="1"/>
</dbReference>
<keyword evidence="7" id="KW-1185">Reference proteome</keyword>
<reference evidence="5" key="2">
    <citation type="submission" date="2020-01" db="EMBL/GenBank/DDBJ databases">
        <authorList>
            <person name="Korhonen P.K.K."/>
            <person name="Guangxu M.G."/>
            <person name="Wang T.W."/>
            <person name="Stroehlein A.J.S."/>
            <person name="Young N.D."/>
            <person name="Ang C.-S.A."/>
            <person name="Fernando D.W.F."/>
            <person name="Lu H.L."/>
            <person name="Taylor S.T."/>
            <person name="Ehtesham M.E.M."/>
            <person name="Najaraj S.H.N."/>
            <person name="Harsha G.H.G."/>
            <person name="Madugundu A.M."/>
            <person name="Renuse S.R."/>
            <person name="Holt D.H."/>
            <person name="Pandey A.P."/>
            <person name="Papenfuss A.P."/>
            <person name="Gasser R.B.G."/>
            <person name="Fischer K.F."/>
        </authorList>
    </citation>
    <scope>NUCLEOTIDE SEQUENCE</scope>
    <source>
        <strain evidence="5">SSS_KF_BRIS2020</strain>
    </source>
</reference>
<dbReference type="SUPFAM" id="SSF54001">
    <property type="entry name" value="Cysteine proteinases"/>
    <property type="match status" value="1"/>
</dbReference>
<dbReference type="PROSITE" id="PS00972">
    <property type="entry name" value="USP_1"/>
    <property type="match status" value="1"/>
</dbReference>
<comment type="catalytic activity">
    <reaction evidence="1">
        <text>Thiol-dependent hydrolysis of ester, thioester, amide, peptide and isopeptide bonds formed by the C-terminal Gly of ubiquitin (a 76-residue protein attached to proteins as an intracellular targeting signal).</text>
        <dbReference type="EC" id="3.4.19.12"/>
    </reaction>
</comment>
<dbReference type="CDD" id="cd02257">
    <property type="entry name" value="Peptidase_C19"/>
    <property type="match status" value="1"/>
</dbReference>
<dbReference type="GO" id="GO:0009143">
    <property type="term" value="P:nucleoside triphosphate catabolic process"/>
    <property type="evidence" value="ECO:0007669"/>
    <property type="project" value="InterPro"/>
</dbReference>
<feature type="region of interest" description="Disordered" evidence="3">
    <location>
        <begin position="1"/>
        <end position="23"/>
    </location>
</feature>
<dbReference type="Gene3D" id="3.90.70.10">
    <property type="entry name" value="Cysteine proteinases"/>
    <property type="match status" value="1"/>
</dbReference>
<proteinExistence type="predicted"/>
<sequence length="557" mass="65022">MVNEKIVESDSNDETEVWKRKNSFEPISYNEDKEKNYIGSRYDGNKVIEENYNDEKEAEGALNEQRIAKTNATNFQEMNGATTSTSSPSPAYPVVTSRSRNSSRKLAGFLNLGNTCYINSCIQALYLTNKFRDHLFRKSHIGSMHYHLSKIFKKIDDFGSTDINSDYANYYLLRPDEFINEFRRMKPQFVKNEQHDAQEFLSILLETIHQEANQVDHARNQMEQIDPKNAQESWRYHLNKVDNSIYSKLFMGQLQSTLKCLACDKTSLSWTCFWQLTLHLNEDQQRSSKLSPKDCPNNCVADDDEDKQQQPHQSTISIESCLNDFTSLETLSDDCAPFCERCNCRRTFSKQQTIVRAPHYLIIHLKRFTQNGSKINQNVLINSSLVICDRKFSIYSCVLHRGTETMGHYFTLAHHHNKWFMFDDEKITKNLSSDYVETILKNYSYICFYRAFSHLTLEKIREMHSKFAKERNWEQFHQPRNILLALIGEIGEVAEHFQWKPDSECEQGLPKWTDDEREALGEELSDVLIYLIRFADRCQIDITKSLALKCPKSITKS</sequence>
<feature type="region of interest" description="Disordered" evidence="3">
    <location>
        <begin position="78"/>
        <end position="97"/>
    </location>
</feature>
<dbReference type="EnsemblMetazoa" id="SSS_4345s_mrna">
    <property type="protein sequence ID" value="KAF7489820.1"/>
    <property type="gene ID" value="SSS_4345"/>
</dbReference>
<dbReference type="InterPro" id="IPR025984">
    <property type="entry name" value="DCTPP"/>
</dbReference>
<dbReference type="PANTHER" id="PTHR21646">
    <property type="entry name" value="UBIQUITIN CARBOXYL-TERMINAL HYDROLASE"/>
    <property type="match status" value="1"/>
</dbReference>
<feature type="domain" description="USP" evidence="4">
    <location>
        <begin position="107"/>
        <end position="452"/>
    </location>
</feature>
<protein>
    <recommendedName>
        <fullName evidence="2">ubiquitinyl hydrolase 1</fullName>
        <ecNumber evidence="2">3.4.19.12</ecNumber>
    </recommendedName>
</protein>
<dbReference type="EMBL" id="WVUK01000063">
    <property type="protein sequence ID" value="KAF7489820.1"/>
    <property type="molecule type" value="Genomic_DNA"/>
</dbReference>
<dbReference type="EC" id="3.4.19.12" evidence="2"/>
<dbReference type="Pfam" id="PF12643">
    <property type="entry name" value="MazG-like"/>
    <property type="match status" value="1"/>
</dbReference>
<dbReference type="PANTHER" id="PTHR21646:SF46">
    <property type="entry name" value="UBIQUITIN CARBOXYL-TERMINAL HYDROLASE"/>
    <property type="match status" value="1"/>
</dbReference>
<evidence type="ECO:0000313" key="5">
    <source>
        <dbReference type="EMBL" id="KAF7489820.1"/>
    </source>
</evidence>
<evidence type="ECO:0000256" key="3">
    <source>
        <dbReference type="SAM" id="MobiDB-lite"/>
    </source>
</evidence>
<evidence type="ECO:0000259" key="4">
    <source>
        <dbReference type="PROSITE" id="PS50235"/>
    </source>
</evidence>
<evidence type="ECO:0000256" key="2">
    <source>
        <dbReference type="ARBA" id="ARBA00012759"/>
    </source>
</evidence>
<dbReference type="InterPro" id="IPR050185">
    <property type="entry name" value="Ub_carboxyl-term_hydrolase"/>
</dbReference>
<reference evidence="6" key="3">
    <citation type="submission" date="2022-06" db="UniProtKB">
        <authorList>
            <consortium name="EnsemblMetazoa"/>
        </authorList>
    </citation>
    <scope>IDENTIFICATION</scope>
</reference>
<keyword evidence="5" id="KW-0378">Hydrolase</keyword>
<feature type="compositionally biased region" description="Low complexity" evidence="3">
    <location>
        <begin position="81"/>
        <end position="97"/>
    </location>
</feature>
<dbReference type="InterPro" id="IPR018200">
    <property type="entry name" value="USP_CS"/>
</dbReference>
<organism evidence="5">
    <name type="scientific">Sarcoptes scabiei</name>
    <name type="common">Itch mite</name>
    <name type="synonym">Acarus scabiei</name>
    <dbReference type="NCBI Taxonomy" id="52283"/>
    <lineage>
        <taxon>Eukaryota</taxon>
        <taxon>Metazoa</taxon>
        <taxon>Ecdysozoa</taxon>
        <taxon>Arthropoda</taxon>
        <taxon>Chelicerata</taxon>
        <taxon>Arachnida</taxon>
        <taxon>Acari</taxon>
        <taxon>Acariformes</taxon>
        <taxon>Sarcoptiformes</taxon>
        <taxon>Astigmata</taxon>
        <taxon>Psoroptidia</taxon>
        <taxon>Sarcoptoidea</taxon>
        <taxon>Sarcoptidae</taxon>
        <taxon>Sarcoptinae</taxon>
        <taxon>Sarcoptes</taxon>
    </lineage>
</organism>
<dbReference type="InterPro" id="IPR038765">
    <property type="entry name" value="Papain-like_cys_pep_sf"/>
</dbReference>
<name>A0A834R3M1_SARSC</name>
<accession>A0A834R3M1</accession>
<dbReference type="InterPro" id="IPR001394">
    <property type="entry name" value="Peptidase_C19_UCH"/>
</dbReference>
<evidence type="ECO:0000313" key="6">
    <source>
        <dbReference type="EnsemblMetazoa" id="KAF7489820.1"/>
    </source>
</evidence>